<evidence type="ECO:0000313" key="3">
    <source>
        <dbReference type="WBParaSite" id="SSTP_0000384700.1"/>
    </source>
</evidence>
<sequence length="151" mass="17912">MLIIFYFKIIIFIYKIYLCQCFQETCTGHNHAAPCFIYFQPEEKQFSRVLSMLERPLAIQIKKQSIGYKRDPSILIGTNNYILNHINQNMMKTICQRMNIGLVYKNPTILILQYENSKRNSIRRNNGFNNNPLFVQRANRVKFLRRLGIGK</sequence>
<feature type="signal peptide" evidence="1">
    <location>
        <begin position="1"/>
        <end position="21"/>
    </location>
</feature>
<keyword evidence="2" id="KW-1185">Reference proteome</keyword>
<dbReference type="WBParaSite" id="TCONS_00010585.p1">
    <property type="protein sequence ID" value="TCONS_00010585.p1"/>
    <property type="gene ID" value="XLOC_003883"/>
</dbReference>
<feature type="chain" id="PRO_5005327449" evidence="1">
    <location>
        <begin position="22"/>
        <end position="151"/>
    </location>
</feature>
<organism evidence="3">
    <name type="scientific">Strongyloides stercoralis</name>
    <name type="common">Threadworm</name>
    <dbReference type="NCBI Taxonomy" id="6248"/>
    <lineage>
        <taxon>Eukaryota</taxon>
        <taxon>Metazoa</taxon>
        <taxon>Ecdysozoa</taxon>
        <taxon>Nematoda</taxon>
        <taxon>Chromadorea</taxon>
        <taxon>Rhabditida</taxon>
        <taxon>Tylenchina</taxon>
        <taxon>Panagrolaimomorpha</taxon>
        <taxon>Strongyloidoidea</taxon>
        <taxon>Strongyloididae</taxon>
        <taxon>Strongyloides</taxon>
    </lineage>
</organism>
<name>A0A0K0E2X8_STRER</name>
<evidence type="ECO:0000313" key="2">
    <source>
        <dbReference type="Proteomes" id="UP000035681"/>
    </source>
</evidence>
<dbReference type="AlphaFoldDB" id="A0A0K0E2X8"/>
<dbReference type="WBParaSite" id="SSTP_0000384700.1">
    <property type="protein sequence ID" value="SSTP_0000384700.1"/>
    <property type="gene ID" value="SSTP_0000384700"/>
</dbReference>
<keyword evidence="1" id="KW-0732">Signal</keyword>
<protein>
    <submittedName>
        <fullName evidence="3 4">Uncharacterized protein</fullName>
    </submittedName>
</protein>
<dbReference type="Proteomes" id="UP000035681">
    <property type="component" value="Unplaced"/>
</dbReference>
<reference evidence="3" key="1">
    <citation type="submission" date="2015-08" db="UniProtKB">
        <authorList>
            <consortium name="WormBaseParasite"/>
        </authorList>
    </citation>
    <scope>IDENTIFICATION</scope>
</reference>
<evidence type="ECO:0000313" key="4">
    <source>
        <dbReference type="WBParaSite" id="TCONS_00010585.p1"/>
    </source>
</evidence>
<proteinExistence type="predicted"/>
<accession>A0A0K0E2X8</accession>
<evidence type="ECO:0000256" key="1">
    <source>
        <dbReference type="SAM" id="SignalP"/>
    </source>
</evidence>